<feature type="compositionally biased region" description="Polar residues" evidence="1">
    <location>
        <begin position="132"/>
        <end position="160"/>
    </location>
</feature>
<evidence type="ECO:0000313" key="3">
    <source>
        <dbReference type="Proteomes" id="UP000314294"/>
    </source>
</evidence>
<accession>A0A4Z2EK99</accession>
<dbReference type="EMBL" id="SRLO01006120">
    <property type="protein sequence ID" value="TNN29061.1"/>
    <property type="molecule type" value="Genomic_DNA"/>
</dbReference>
<dbReference type="OrthoDB" id="8963550at2759"/>
<dbReference type="Gene3D" id="3.40.50.1110">
    <property type="entry name" value="SGNH hydrolase"/>
    <property type="match status" value="1"/>
</dbReference>
<evidence type="ECO:0000256" key="1">
    <source>
        <dbReference type="SAM" id="MobiDB-lite"/>
    </source>
</evidence>
<dbReference type="AlphaFoldDB" id="A0A4Z2EK99"/>
<dbReference type="InterPro" id="IPR036514">
    <property type="entry name" value="SGNH_hydro_sf"/>
</dbReference>
<dbReference type="Proteomes" id="UP000314294">
    <property type="component" value="Unassembled WGS sequence"/>
</dbReference>
<proteinExistence type="predicted"/>
<dbReference type="SUPFAM" id="SSF52266">
    <property type="entry name" value="SGNH hydrolase"/>
    <property type="match status" value="1"/>
</dbReference>
<keyword evidence="3" id="KW-1185">Reference proteome</keyword>
<gene>
    <name evidence="2" type="ORF">EYF80_060791</name>
</gene>
<reference evidence="2 3" key="1">
    <citation type="submission" date="2019-03" db="EMBL/GenBank/DDBJ databases">
        <title>First draft genome of Liparis tanakae, snailfish: a comprehensive survey of snailfish specific genes.</title>
        <authorList>
            <person name="Kim W."/>
            <person name="Song I."/>
            <person name="Jeong J.-H."/>
            <person name="Kim D."/>
            <person name="Kim S."/>
            <person name="Ryu S."/>
            <person name="Song J.Y."/>
            <person name="Lee S.K."/>
        </authorList>
    </citation>
    <scope>NUCLEOTIDE SEQUENCE [LARGE SCALE GENOMIC DNA]</scope>
    <source>
        <tissue evidence="2">Muscle</tissue>
    </source>
</reference>
<sequence>MLETPAEAQGSPRERDPDMADTLPLSANVSPSPATPQRGEVPPSPVGTRCSPPPLPQRTRDRRSWSLGDRMALHPEPPTTPQIRNGCVSIEDDILITEITQELSAMPQAGRTTTRLLDMSSPGFTPIRRSSALRTAVQSRLTRSRATSEASGHTGPTTHLLSPRKAADVQLVITRKWVILGDSNVGRMPTHDITDLQTDAFTDATFRHGAMLLDSATSSCKVEKMILAFGHNNRGQSKDTIIQQLRRMIYVAGQRFPNCEIIVPQVNFSPRLPLQEQTRLTELNTFIATLSEYIPMLPSDQFQMESESNNNKWSIETAKTMLDHWAAHLN</sequence>
<feature type="region of interest" description="Disordered" evidence="1">
    <location>
        <begin position="132"/>
        <end position="161"/>
    </location>
</feature>
<protein>
    <submittedName>
        <fullName evidence="2">Uncharacterized protein</fullName>
    </submittedName>
</protein>
<organism evidence="2 3">
    <name type="scientific">Liparis tanakae</name>
    <name type="common">Tanaka's snailfish</name>
    <dbReference type="NCBI Taxonomy" id="230148"/>
    <lineage>
        <taxon>Eukaryota</taxon>
        <taxon>Metazoa</taxon>
        <taxon>Chordata</taxon>
        <taxon>Craniata</taxon>
        <taxon>Vertebrata</taxon>
        <taxon>Euteleostomi</taxon>
        <taxon>Actinopterygii</taxon>
        <taxon>Neopterygii</taxon>
        <taxon>Teleostei</taxon>
        <taxon>Neoteleostei</taxon>
        <taxon>Acanthomorphata</taxon>
        <taxon>Eupercaria</taxon>
        <taxon>Perciformes</taxon>
        <taxon>Cottioidei</taxon>
        <taxon>Cottales</taxon>
        <taxon>Liparidae</taxon>
        <taxon>Liparis</taxon>
    </lineage>
</organism>
<evidence type="ECO:0000313" key="2">
    <source>
        <dbReference type="EMBL" id="TNN29061.1"/>
    </source>
</evidence>
<name>A0A4Z2EK99_9TELE</name>
<comment type="caution">
    <text evidence="2">The sequence shown here is derived from an EMBL/GenBank/DDBJ whole genome shotgun (WGS) entry which is preliminary data.</text>
</comment>
<feature type="region of interest" description="Disordered" evidence="1">
    <location>
        <begin position="1"/>
        <end position="62"/>
    </location>
</feature>